<gene>
    <name evidence="13" type="ORF">RGQ29_020571</name>
</gene>
<dbReference type="Proteomes" id="UP001324115">
    <property type="component" value="Unassembled WGS sequence"/>
</dbReference>
<sequence length="989" mass="110998">MGVHRQLTQMDSSISISFPKSQINPSKPHKSPITPFFFLFLFLTTITTAAAAAAALRPSRNPKPKIPYAQYCNDLVPKPPFSSHSHNFSTSHSDFLPFRFGYFSGGGDGIFNRTGSDAPKSLSLSSLYSQKTASDGVLKVRASLYIRNPVVYSVFGKPKYRSLLRIRYRGPRGFGRFDDVVFSLKGYWSESTGKLCMVGSGSRYVDLKHFEAVLKLNYPKNSSIYGSLIGGTLESLNVKEDDSKSDYFEPIKILGLSQNPNYEYSLVEKLNGSDCLSGNGGRDSNTNSTNTNINLSLSKLDGGVCFVLNGRTSVYELEYGSDCGNVNCNPFGGSIGYLPDRIVYQGLRCEQRRKMQMLLGFPNSSYSGSGTQFPFDPNATLIAEGAWDDTENRFCGVACRILNVSESWANAFVGDCSIGFTLRFPAVMSLRNQSSVVGEIWSKKDVNDSGYFGKIGFQSYWERSIDPQGLKYEYTEIESVRKSCAQGKTVRGKGKSYPDGYSPDMRFDMSVRNNDGKVAQGYSSPLFVGDSLYARQYYGRPLVLAVPRMTEPAAVQLTSNHSRMLNISYKMSFRPPPDFRFGGDASSKVLISAEGIYDRDTGFLCMIGCWHLQPNNQNLTKNGSLDCEIRINVQFPPFNAEHGEIVKGTIESTRVKSDPLYFESLQLSSNSITATQAKESIWRMDLEITMVLISNTLACVFVGLQLFYVKKRPHVLPFISIVMLIVLTLGHMIPLLLNIEALFVANHNPTNFFLGSGGWLEVNEVIVRVITMVAFLLQLRLLQLTWSARKGDGSQKGWWDSDRKVLYVTLPMYIAGGFIAWFVHQWKNSYQRPVGSFQEPRLKGYHLHALQLLSYQQHSFWEDLKSYAGLLLNGFLLPQISFNLFFNSGEKALASSFYVGTTIVRLMPHAYDLYRAHSSTWYLDLSYIYANHRMDFYSTAWDIIIPCGGLLFAVLMFLQQQFGGRCILPKRFRESSVYEKVPVISNDEL</sequence>
<dbReference type="PANTHER" id="PTHR33389">
    <property type="entry name" value="FAMILY PROTEIN, PUTATIVE (DUF2921)-RELATED"/>
    <property type="match status" value="1"/>
</dbReference>
<keyword evidence="6 10" id="KW-0812">Transmembrane</keyword>
<evidence type="ECO:0000313" key="13">
    <source>
        <dbReference type="EMBL" id="KAK4590054.1"/>
    </source>
</evidence>
<dbReference type="PANTHER" id="PTHR33389:SF22">
    <property type="entry name" value="FAMILY PROTEIN, PUTATIVE (DUF2921)-RELATED"/>
    <property type="match status" value="1"/>
</dbReference>
<dbReference type="GO" id="GO:0061630">
    <property type="term" value="F:ubiquitin protein ligase activity"/>
    <property type="evidence" value="ECO:0007669"/>
    <property type="project" value="UniProtKB-EC"/>
</dbReference>
<evidence type="ECO:0000256" key="3">
    <source>
        <dbReference type="ARBA" id="ARBA00004906"/>
    </source>
</evidence>
<dbReference type="EC" id="2.3.2.27" evidence="4"/>
<feature type="domain" description="DUF2921" evidence="12">
    <location>
        <begin position="481"/>
        <end position="665"/>
    </location>
</feature>
<feature type="transmembrane region" description="Helical" evidence="10">
    <location>
        <begin position="765"/>
        <end position="784"/>
    </location>
</feature>
<keyword evidence="9 10" id="KW-0472">Membrane</keyword>
<comment type="pathway">
    <text evidence="3">Protein modification; protein ubiquitination.</text>
</comment>
<evidence type="ECO:0000256" key="2">
    <source>
        <dbReference type="ARBA" id="ARBA00004127"/>
    </source>
</evidence>
<feature type="domain" description="DUF2921" evidence="12">
    <location>
        <begin position="315"/>
        <end position="455"/>
    </location>
</feature>
<name>A0AAN7FFR5_QUERU</name>
<dbReference type="GO" id="GO:0012505">
    <property type="term" value="C:endomembrane system"/>
    <property type="evidence" value="ECO:0007669"/>
    <property type="project" value="UniProtKB-SubCell"/>
</dbReference>
<evidence type="ECO:0000256" key="7">
    <source>
        <dbReference type="ARBA" id="ARBA00022786"/>
    </source>
</evidence>
<evidence type="ECO:0000259" key="11">
    <source>
        <dbReference type="Pfam" id="PF11145"/>
    </source>
</evidence>
<proteinExistence type="predicted"/>
<dbReference type="EMBL" id="JAXUIC010000005">
    <property type="protein sequence ID" value="KAK4590054.1"/>
    <property type="molecule type" value="Genomic_DNA"/>
</dbReference>
<dbReference type="Pfam" id="PF25333">
    <property type="entry name" value="DUF2921_N"/>
    <property type="match status" value="3"/>
</dbReference>
<dbReference type="InterPro" id="IPR057425">
    <property type="entry name" value="DUF2921_N"/>
</dbReference>
<feature type="transmembrane region" description="Helical" evidence="10">
    <location>
        <begin position="721"/>
        <end position="745"/>
    </location>
</feature>
<organism evidence="13 14">
    <name type="scientific">Quercus rubra</name>
    <name type="common">Northern red oak</name>
    <name type="synonym">Quercus borealis</name>
    <dbReference type="NCBI Taxonomy" id="3512"/>
    <lineage>
        <taxon>Eukaryota</taxon>
        <taxon>Viridiplantae</taxon>
        <taxon>Streptophyta</taxon>
        <taxon>Embryophyta</taxon>
        <taxon>Tracheophyta</taxon>
        <taxon>Spermatophyta</taxon>
        <taxon>Magnoliopsida</taxon>
        <taxon>eudicotyledons</taxon>
        <taxon>Gunneridae</taxon>
        <taxon>Pentapetalae</taxon>
        <taxon>rosids</taxon>
        <taxon>fabids</taxon>
        <taxon>Fagales</taxon>
        <taxon>Fagaceae</taxon>
        <taxon>Quercus</taxon>
    </lineage>
</organism>
<dbReference type="AlphaFoldDB" id="A0AAN7FFR5"/>
<keyword evidence="7" id="KW-0833">Ubl conjugation pathway</keyword>
<evidence type="ECO:0000256" key="8">
    <source>
        <dbReference type="ARBA" id="ARBA00022989"/>
    </source>
</evidence>
<evidence type="ECO:0000259" key="12">
    <source>
        <dbReference type="Pfam" id="PF25333"/>
    </source>
</evidence>
<feature type="transmembrane region" description="Helical" evidence="10">
    <location>
        <begin position="939"/>
        <end position="958"/>
    </location>
</feature>
<comment type="subcellular location">
    <subcellularLocation>
        <location evidence="2">Endomembrane system</location>
        <topology evidence="2">Multi-pass membrane protein</topology>
    </subcellularLocation>
</comment>
<accession>A0AAN7FFR5</accession>
<keyword evidence="8 10" id="KW-1133">Transmembrane helix</keyword>
<feature type="domain" description="SWEET-like" evidence="11">
    <location>
        <begin position="676"/>
        <end position="972"/>
    </location>
</feature>
<keyword evidence="5" id="KW-0808">Transferase</keyword>
<comment type="catalytic activity">
    <reaction evidence="1">
        <text>S-ubiquitinyl-[E2 ubiquitin-conjugating enzyme]-L-cysteine + [acceptor protein]-L-lysine = [E2 ubiquitin-conjugating enzyme]-L-cysteine + N(6)-ubiquitinyl-[acceptor protein]-L-lysine.</text>
        <dbReference type="EC" id="2.3.2.27"/>
    </reaction>
</comment>
<feature type="transmembrane region" description="Helical" evidence="10">
    <location>
        <begin position="805"/>
        <end position="823"/>
    </location>
</feature>
<evidence type="ECO:0000256" key="6">
    <source>
        <dbReference type="ARBA" id="ARBA00022692"/>
    </source>
</evidence>
<evidence type="ECO:0000256" key="9">
    <source>
        <dbReference type="ARBA" id="ARBA00023136"/>
    </source>
</evidence>
<dbReference type="Pfam" id="PF11145">
    <property type="entry name" value="DUF2921"/>
    <property type="match status" value="1"/>
</dbReference>
<evidence type="ECO:0000256" key="10">
    <source>
        <dbReference type="SAM" id="Phobius"/>
    </source>
</evidence>
<protein>
    <recommendedName>
        <fullName evidence="4">RING-type E3 ubiquitin transferase</fullName>
        <ecNumber evidence="4">2.3.2.27</ecNumber>
    </recommendedName>
</protein>
<keyword evidence="14" id="KW-1185">Reference proteome</keyword>
<evidence type="ECO:0000256" key="5">
    <source>
        <dbReference type="ARBA" id="ARBA00022679"/>
    </source>
</evidence>
<feature type="domain" description="DUF2921" evidence="12">
    <location>
        <begin position="69"/>
        <end position="251"/>
    </location>
</feature>
<feature type="transmembrane region" description="Helical" evidence="10">
    <location>
        <begin position="36"/>
        <end position="56"/>
    </location>
</feature>
<feature type="transmembrane region" description="Helical" evidence="10">
    <location>
        <begin position="688"/>
        <end position="709"/>
    </location>
</feature>
<comment type="caution">
    <text evidence="13">The sequence shown here is derived from an EMBL/GenBank/DDBJ whole genome shotgun (WGS) entry which is preliminary data.</text>
</comment>
<evidence type="ECO:0000256" key="4">
    <source>
        <dbReference type="ARBA" id="ARBA00012483"/>
    </source>
</evidence>
<evidence type="ECO:0000313" key="14">
    <source>
        <dbReference type="Proteomes" id="UP001324115"/>
    </source>
</evidence>
<reference evidence="13 14" key="1">
    <citation type="journal article" date="2023" name="G3 (Bethesda)">
        <title>A haplotype-resolved chromosome-scale genome for Quercus rubra L. provides insights into the genetics of adaptive traits for red oak species.</title>
        <authorList>
            <person name="Kapoor B."/>
            <person name="Jenkins J."/>
            <person name="Schmutz J."/>
            <person name="Zhebentyayeva T."/>
            <person name="Kuelheim C."/>
            <person name="Coggeshall M."/>
            <person name="Heim C."/>
            <person name="Lasky J.R."/>
            <person name="Leites L."/>
            <person name="Islam-Faridi N."/>
            <person name="Romero-Severson J."/>
            <person name="DeLeo V.L."/>
            <person name="Lucas S.M."/>
            <person name="Lazic D."/>
            <person name="Gailing O."/>
            <person name="Carlson J."/>
            <person name="Staton M."/>
        </authorList>
    </citation>
    <scope>NUCLEOTIDE SEQUENCE [LARGE SCALE GENOMIC DNA]</scope>
    <source>
        <strain evidence="13">Pseudo-F2</strain>
    </source>
</reference>
<evidence type="ECO:0000256" key="1">
    <source>
        <dbReference type="ARBA" id="ARBA00000900"/>
    </source>
</evidence>
<dbReference type="InterPro" id="IPR021319">
    <property type="entry name" value="DUF2921"/>
</dbReference>